<feature type="repeat" description="PPR" evidence="2">
    <location>
        <begin position="339"/>
        <end position="373"/>
    </location>
</feature>
<dbReference type="NCBIfam" id="TIGR00756">
    <property type="entry name" value="PPR"/>
    <property type="match status" value="4"/>
</dbReference>
<dbReference type="Gene3D" id="1.25.40.10">
    <property type="entry name" value="Tetratricopeptide repeat domain"/>
    <property type="match status" value="4"/>
</dbReference>
<proteinExistence type="predicted"/>
<feature type="region of interest" description="Disordered" evidence="3">
    <location>
        <begin position="775"/>
        <end position="798"/>
    </location>
</feature>
<dbReference type="InterPro" id="IPR051222">
    <property type="entry name" value="PPR/CCM1_RNA-binding"/>
</dbReference>
<evidence type="ECO:0000256" key="3">
    <source>
        <dbReference type="SAM" id="MobiDB-lite"/>
    </source>
</evidence>
<evidence type="ECO:0000313" key="5">
    <source>
        <dbReference type="Proteomes" id="UP000269721"/>
    </source>
</evidence>
<keyword evidence="5" id="KW-1185">Reference proteome</keyword>
<reference evidence="5" key="1">
    <citation type="journal article" date="2018" name="Nat. Microbiol.">
        <title>Leveraging single-cell genomics to expand the fungal tree of life.</title>
        <authorList>
            <person name="Ahrendt S.R."/>
            <person name="Quandt C.A."/>
            <person name="Ciobanu D."/>
            <person name="Clum A."/>
            <person name="Salamov A."/>
            <person name="Andreopoulos B."/>
            <person name="Cheng J.F."/>
            <person name="Woyke T."/>
            <person name="Pelin A."/>
            <person name="Henrissat B."/>
            <person name="Reynolds N.K."/>
            <person name="Benny G.L."/>
            <person name="Smith M.E."/>
            <person name="James T.Y."/>
            <person name="Grigoriev I.V."/>
        </authorList>
    </citation>
    <scope>NUCLEOTIDE SEQUENCE [LARGE SCALE GENOMIC DNA]</scope>
</reference>
<protein>
    <recommendedName>
        <fullName evidence="6">Pentacotripeptide-repeat region of PRORP domain-containing protein</fullName>
    </recommendedName>
</protein>
<feature type="repeat" description="PPR" evidence="2">
    <location>
        <begin position="620"/>
        <end position="654"/>
    </location>
</feature>
<organism evidence="4 5">
    <name type="scientific">Blyttiomyces helicus</name>
    <dbReference type="NCBI Taxonomy" id="388810"/>
    <lineage>
        <taxon>Eukaryota</taxon>
        <taxon>Fungi</taxon>
        <taxon>Fungi incertae sedis</taxon>
        <taxon>Chytridiomycota</taxon>
        <taxon>Chytridiomycota incertae sedis</taxon>
        <taxon>Chytridiomycetes</taxon>
        <taxon>Chytridiomycetes incertae sedis</taxon>
        <taxon>Blyttiomyces</taxon>
    </lineage>
</organism>
<dbReference type="Pfam" id="PF01535">
    <property type="entry name" value="PPR"/>
    <property type="match status" value="2"/>
</dbReference>
<evidence type="ECO:0000256" key="2">
    <source>
        <dbReference type="PROSITE-ProRule" id="PRU00708"/>
    </source>
</evidence>
<feature type="compositionally biased region" description="Pro residues" evidence="3">
    <location>
        <begin position="84"/>
        <end position="93"/>
    </location>
</feature>
<dbReference type="OrthoDB" id="185373at2759"/>
<keyword evidence="1" id="KW-0677">Repeat</keyword>
<dbReference type="InterPro" id="IPR002885">
    <property type="entry name" value="PPR_rpt"/>
</dbReference>
<dbReference type="Pfam" id="PF13041">
    <property type="entry name" value="PPR_2"/>
    <property type="match status" value="2"/>
</dbReference>
<dbReference type="PANTHER" id="PTHR47942:SF63">
    <property type="entry name" value="PENTATRICOPEPTIDE REPEAT-CONTAINING PROTEIN"/>
    <property type="match status" value="1"/>
</dbReference>
<gene>
    <name evidence="4" type="ORF">BDK51DRAFT_27776</name>
</gene>
<dbReference type="InterPro" id="IPR011990">
    <property type="entry name" value="TPR-like_helical_dom_sf"/>
</dbReference>
<name>A0A4P9WLI8_9FUNG</name>
<feature type="repeat" description="PPR" evidence="2">
    <location>
        <begin position="479"/>
        <end position="513"/>
    </location>
</feature>
<feature type="compositionally biased region" description="Low complexity" evidence="3">
    <location>
        <begin position="109"/>
        <end position="120"/>
    </location>
</feature>
<sequence>MAAGALGDGREGGLHALAQVLLFHKRRLLASAASAATVGAGAVGGWMELGGAVVGKTTRRKLKGKGRAPLGCRWHSTSSTSLPPSTPGTPAPAPANGLDPDSPPEAAVPPSDSLPIPSLDPRLEPEPDPDIHAAAPATPPDTRILTFRSLLVIPSSFPEAWSCYTSTISPHTDLLRALERPDFEALFGGIARFDRTVGAADRIEHVASDMRAVGMLASRDTFAKAVPFADILTLPEALAYLALVESFSPELVSDELYASLIGLIGRQMNVRGVQLLFDRAKGGGGAGSMTNDGGDQRAVAVAGLETYTAVVRAFCRMRNVEAALTTCREMAVSARLKPDVRIYNALLTAFTMTQRKDLVTQLMSRMQEDGVHPDSATYDAIIQGLGTVGDVEGALAVLTAMQAVPGVAPTPATLTIILDMQLKAGRVSEARQTLGIIQSVGPRPPSRMYDILIAGLAANGDISSAVSLFDSLPPARRINRRTYNIIIDSYFKAGDAPAASAFYHRMLDAGVRPNVATYTILFDGLSKHGDPETAQAIHAAMKAAGVPPDIVFYTTLIRARAEADDEFGVAHAWSEMLADGICPDTQFFNVLVWSSARTPGGMDAALGHVARLREAGLTPDVFTFSALVLGWIRSGRLDLAVRTVDEMESDGVRPNAITYQTLVDGLLAAGDPDAAMRYFELAASASAVDAAREAGGTGIGEDVANVPPRAEDYVALIDASSASLDALDAAELLYGEMAAMGLPLHSAKRALARAYQLAGVERAVVDPTVAAAKWKEARAREEDANPDPDPHGGGRGEG</sequence>
<feature type="compositionally biased region" description="Basic and acidic residues" evidence="3">
    <location>
        <begin position="121"/>
        <end position="131"/>
    </location>
</feature>
<dbReference type="Pfam" id="PF13812">
    <property type="entry name" value="PPR_3"/>
    <property type="match status" value="2"/>
</dbReference>
<dbReference type="Proteomes" id="UP000269721">
    <property type="component" value="Unassembled WGS sequence"/>
</dbReference>
<evidence type="ECO:0008006" key="6">
    <source>
        <dbReference type="Google" id="ProtNLM"/>
    </source>
</evidence>
<evidence type="ECO:0000256" key="1">
    <source>
        <dbReference type="ARBA" id="ARBA00022737"/>
    </source>
</evidence>
<evidence type="ECO:0000313" key="4">
    <source>
        <dbReference type="EMBL" id="RKO92488.1"/>
    </source>
</evidence>
<dbReference type="AlphaFoldDB" id="A0A4P9WLI8"/>
<accession>A0A4P9WLI8</accession>
<dbReference type="PROSITE" id="PS51375">
    <property type="entry name" value="PPR"/>
    <property type="match status" value="4"/>
</dbReference>
<dbReference type="PANTHER" id="PTHR47942">
    <property type="entry name" value="TETRATRICOPEPTIDE REPEAT (TPR)-LIKE SUPERFAMILY PROTEIN-RELATED"/>
    <property type="match status" value="1"/>
</dbReference>
<feature type="repeat" description="PPR" evidence="2">
    <location>
        <begin position="514"/>
        <end position="548"/>
    </location>
</feature>
<feature type="region of interest" description="Disordered" evidence="3">
    <location>
        <begin position="58"/>
        <end position="139"/>
    </location>
</feature>
<dbReference type="EMBL" id="KZ994617">
    <property type="protein sequence ID" value="RKO92488.1"/>
    <property type="molecule type" value="Genomic_DNA"/>
</dbReference>